<accession>G4Q3Q1</accession>
<dbReference type="AlphaFoldDB" id="G4Q3Q1"/>
<dbReference type="PATRIC" id="fig|568816.4.peg.516"/>
<dbReference type="Proteomes" id="UP000007093">
    <property type="component" value="Chromosome"/>
</dbReference>
<evidence type="ECO:0000313" key="2">
    <source>
        <dbReference type="Proteomes" id="UP000007093"/>
    </source>
</evidence>
<name>G4Q3Q1_ACIIR</name>
<reference evidence="1 2" key="1">
    <citation type="journal article" date="2011" name="J. Bacteriol.">
        <title>Complete genome sequence of Acidaminococcus intestini RYC-MR95, a Gram-negative bacterium from the phylum Firmicutes.</title>
        <authorList>
            <person name="D'Auria G."/>
            <person name="Galan J.C."/>
            <person name="Rodriguez-Alcayna M."/>
            <person name="Moya A."/>
            <person name="Baquero F."/>
            <person name="Latorre A."/>
        </authorList>
    </citation>
    <scope>NUCLEOTIDE SEQUENCE [LARGE SCALE GENOMIC DNA]</scope>
    <source>
        <strain evidence="1 2">RyC-MR95</strain>
    </source>
</reference>
<protein>
    <submittedName>
        <fullName evidence="1">Uncharacterized protein</fullName>
    </submittedName>
</protein>
<organism evidence="1 2">
    <name type="scientific">Acidaminococcus intestini (strain RyC-MR95)</name>
    <dbReference type="NCBI Taxonomy" id="568816"/>
    <lineage>
        <taxon>Bacteria</taxon>
        <taxon>Bacillati</taxon>
        <taxon>Bacillota</taxon>
        <taxon>Negativicutes</taxon>
        <taxon>Acidaminococcales</taxon>
        <taxon>Acidaminococcaceae</taxon>
        <taxon>Acidaminococcus</taxon>
    </lineage>
</organism>
<dbReference type="EMBL" id="CP003058">
    <property type="protein sequence ID" value="AEQ21774.1"/>
    <property type="molecule type" value="Genomic_DNA"/>
</dbReference>
<keyword evidence="2" id="KW-1185">Reference proteome</keyword>
<dbReference type="KEGG" id="ain:Acin_0534"/>
<proteinExistence type="predicted"/>
<gene>
    <name evidence="1" type="ordered locus">Acin_0534</name>
</gene>
<dbReference type="InParanoid" id="G4Q3Q1"/>
<dbReference type="HOGENOM" id="CLU_3264265_0_0_9"/>
<sequence length="41" mass="4639">MALDITALARCSSMGRPKNALTGKTAFHRLFYLWKAVFFFG</sequence>
<evidence type="ECO:0000313" key="1">
    <source>
        <dbReference type="EMBL" id="AEQ21774.1"/>
    </source>
</evidence>